<evidence type="ECO:0000256" key="4">
    <source>
        <dbReference type="ARBA" id="ARBA00022729"/>
    </source>
</evidence>
<dbReference type="EMBL" id="CM026424">
    <property type="protein sequence ID" value="KAG0578483.1"/>
    <property type="molecule type" value="Genomic_DNA"/>
</dbReference>
<dbReference type="Gene3D" id="2.40.40.10">
    <property type="entry name" value="RlpA-like domain"/>
    <property type="match status" value="1"/>
</dbReference>
<name>A0A8T0I7T4_CERPU</name>
<evidence type="ECO:0000256" key="2">
    <source>
        <dbReference type="ARBA" id="ARBA00005592"/>
    </source>
</evidence>
<comment type="subcellular location">
    <subcellularLocation>
        <location evidence="1">Secreted</location>
    </subcellularLocation>
</comment>
<dbReference type="PANTHER" id="PTHR33191">
    <property type="entry name" value="RIPENING-RELATED PROTEIN 2-RELATED"/>
    <property type="match status" value="1"/>
</dbReference>
<dbReference type="Pfam" id="PF24300">
    <property type="entry name" value="KWL1"/>
    <property type="match status" value="1"/>
</dbReference>
<evidence type="ECO:0000256" key="3">
    <source>
        <dbReference type="ARBA" id="ARBA00022525"/>
    </source>
</evidence>
<evidence type="ECO:0000313" key="7">
    <source>
        <dbReference type="Proteomes" id="UP000822688"/>
    </source>
</evidence>
<dbReference type="PANTHER" id="PTHR33191:SF58">
    <property type="entry name" value="RIPENING-RELATED PROTEIN 1"/>
    <property type="match status" value="1"/>
</dbReference>
<dbReference type="GO" id="GO:0005576">
    <property type="term" value="C:extracellular region"/>
    <property type="evidence" value="ECO:0007669"/>
    <property type="project" value="UniProtKB-SubCell"/>
</dbReference>
<accession>A0A8T0I7T4</accession>
<organism evidence="6 7">
    <name type="scientific">Ceratodon purpureus</name>
    <name type="common">Fire moss</name>
    <name type="synonym">Dicranum purpureum</name>
    <dbReference type="NCBI Taxonomy" id="3225"/>
    <lineage>
        <taxon>Eukaryota</taxon>
        <taxon>Viridiplantae</taxon>
        <taxon>Streptophyta</taxon>
        <taxon>Embryophyta</taxon>
        <taxon>Bryophyta</taxon>
        <taxon>Bryophytina</taxon>
        <taxon>Bryopsida</taxon>
        <taxon>Dicranidae</taxon>
        <taxon>Pseudoditrichales</taxon>
        <taxon>Ditrichaceae</taxon>
        <taxon>Ceratodon</taxon>
    </lineage>
</organism>
<dbReference type="CDD" id="cd22270">
    <property type="entry name" value="DPBB_kiwellin-like"/>
    <property type="match status" value="1"/>
</dbReference>
<feature type="signal peptide" evidence="5">
    <location>
        <begin position="1"/>
        <end position="25"/>
    </location>
</feature>
<keyword evidence="4 5" id="KW-0732">Signal</keyword>
<dbReference type="AlphaFoldDB" id="A0A8T0I7T4"/>
<keyword evidence="3" id="KW-0964">Secreted</keyword>
<feature type="chain" id="PRO_5035923780" evidence="5">
    <location>
        <begin position="26"/>
        <end position="236"/>
    </location>
</feature>
<sequence length="236" mass="24839">MASRGSQLILGLFLVGTLLIPRIHAQTPKGCYQSCTNDNQCEGRLACMSGKCNDDPGVGTHICSKAPPPPPATCKRYGYITAGTITSNECNPNDVPCCVTGHKYGRYACSPPITSPATTATMTVNSFAAGGDGGGPGACYGKYYSDSERVIALSTGWFNNNSRCGKTIKISGNGRTTTAMVVDECDSQNGCDAEHAYQQPCATNIVDASAAVWAALGVSTNDDRYGYMTVTWTQLN</sequence>
<dbReference type="SUPFAM" id="SSF50685">
    <property type="entry name" value="Barwin-like endoglucanases"/>
    <property type="match status" value="1"/>
</dbReference>
<keyword evidence="7" id="KW-1185">Reference proteome</keyword>
<comment type="caution">
    <text evidence="6">The sequence shown here is derived from an EMBL/GenBank/DDBJ whole genome shotgun (WGS) entry which is preliminary data.</text>
</comment>
<gene>
    <name evidence="6" type="ORF">KC19_4G026200</name>
</gene>
<evidence type="ECO:0000256" key="1">
    <source>
        <dbReference type="ARBA" id="ARBA00004613"/>
    </source>
</evidence>
<evidence type="ECO:0000256" key="5">
    <source>
        <dbReference type="SAM" id="SignalP"/>
    </source>
</evidence>
<dbReference type="Proteomes" id="UP000822688">
    <property type="component" value="Chromosome 4"/>
</dbReference>
<protein>
    <submittedName>
        <fullName evidence="6">Uncharacterized protein</fullName>
    </submittedName>
</protein>
<dbReference type="InterPro" id="IPR036908">
    <property type="entry name" value="RlpA-like_sf"/>
</dbReference>
<evidence type="ECO:0000313" key="6">
    <source>
        <dbReference type="EMBL" id="KAG0578483.1"/>
    </source>
</evidence>
<reference evidence="6" key="1">
    <citation type="submission" date="2020-06" db="EMBL/GenBank/DDBJ databases">
        <title>WGS assembly of Ceratodon purpureus strain R40.</title>
        <authorList>
            <person name="Carey S.B."/>
            <person name="Jenkins J."/>
            <person name="Shu S."/>
            <person name="Lovell J.T."/>
            <person name="Sreedasyam A."/>
            <person name="Maumus F."/>
            <person name="Tiley G.P."/>
            <person name="Fernandez-Pozo N."/>
            <person name="Barry K."/>
            <person name="Chen C."/>
            <person name="Wang M."/>
            <person name="Lipzen A."/>
            <person name="Daum C."/>
            <person name="Saski C.A."/>
            <person name="Payton A.C."/>
            <person name="Mcbreen J.C."/>
            <person name="Conrad R.E."/>
            <person name="Kollar L.M."/>
            <person name="Olsson S."/>
            <person name="Huttunen S."/>
            <person name="Landis J.B."/>
            <person name="Wickett N.J."/>
            <person name="Johnson M.G."/>
            <person name="Rensing S.A."/>
            <person name="Grimwood J."/>
            <person name="Schmutz J."/>
            <person name="Mcdaniel S.F."/>
        </authorList>
    </citation>
    <scope>NUCLEOTIDE SEQUENCE</scope>
    <source>
        <strain evidence="6">R40</strain>
    </source>
</reference>
<proteinExistence type="inferred from homology"/>
<comment type="similarity">
    <text evidence="2">Belongs to the kiwellin family.</text>
</comment>
<dbReference type="InterPro" id="IPR039271">
    <property type="entry name" value="Kiwellin-like"/>
</dbReference>